<dbReference type="Proteomes" id="UP000663879">
    <property type="component" value="Unassembled WGS sequence"/>
</dbReference>
<sequence length="187" mass="21672">MDSVALNLNNRLEHASKKFSKACDQIKLLKQRIAELIKMFSYTENLDSLNLQTTTTNDQLSRSMPSFNKNLFNETIRQQIENLQSIKTAYFMYAHKKADEITKLQCELYGEDAVREAYEMANTSGNENNNETNSVNDDESELSDQSDNESNDTDDDDRNYTIQWELETDETINRRSSINNDHDYLLA</sequence>
<dbReference type="OrthoDB" id="10453616at2759"/>
<accession>A0A813M8Q3</accession>
<keyword evidence="3" id="KW-1185">Reference proteome</keyword>
<dbReference type="EMBL" id="CAJNOC010000090">
    <property type="protein sequence ID" value="CAF0714059.1"/>
    <property type="molecule type" value="Genomic_DNA"/>
</dbReference>
<evidence type="ECO:0000256" key="1">
    <source>
        <dbReference type="SAM" id="MobiDB-lite"/>
    </source>
</evidence>
<proteinExistence type="predicted"/>
<reference evidence="2" key="1">
    <citation type="submission" date="2021-02" db="EMBL/GenBank/DDBJ databases">
        <authorList>
            <person name="Nowell W R."/>
        </authorList>
    </citation>
    <scope>NUCLEOTIDE SEQUENCE</scope>
    <source>
        <strain evidence="2">Ploen Becks lab</strain>
    </source>
</reference>
<gene>
    <name evidence="2" type="ORF">OXX778_LOCUS1421</name>
</gene>
<evidence type="ECO:0000313" key="3">
    <source>
        <dbReference type="Proteomes" id="UP000663879"/>
    </source>
</evidence>
<evidence type="ECO:0000313" key="2">
    <source>
        <dbReference type="EMBL" id="CAF0714059.1"/>
    </source>
</evidence>
<comment type="caution">
    <text evidence="2">The sequence shown here is derived from an EMBL/GenBank/DDBJ whole genome shotgun (WGS) entry which is preliminary data.</text>
</comment>
<dbReference type="AlphaFoldDB" id="A0A813M8Q3"/>
<organism evidence="2 3">
    <name type="scientific">Brachionus calyciflorus</name>
    <dbReference type="NCBI Taxonomy" id="104777"/>
    <lineage>
        <taxon>Eukaryota</taxon>
        <taxon>Metazoa</taxon>
        <taxon>Spiralia</taxon>
        <taxon>Gnathifera</taxon>
        <taxon>Rotifera</taxon>
        <taxon>Eurotatoria</taxon>
        <taxon>Monogononta</taxon>
        <taxon>Pseudotrocha</taxon>
        <taxon>Ploima</taxon>
        <taxon>Brachionidae</taxon>
        <taxon>Brachionus</taxon>
    </lineage>
</organism>
<feature type="compositionally biased region" description="Low complexity" evidence="1">
    <location>
        <begin position="122"/>
        <end position="135"/>
    </location>
</feature>
<name>A0A813M8Q3_9BILA</name>
<feature type="compositionally biased region" description="Acidic residues" evidence="1">
    <location>
        <begin position="136"/>
        <end position="157"/>
    </location>
</feature>
<protein>
    <submittedName>
        <fullName evidence="2">Uncharacterized protein</fullName>
    </submittedName>
</protein>
<feature type="region of interest" description="Disordered" evidence="1">
    <location>
        <begin position="122"/>
        <end position="159"/>
    </location>
</feature>